<gene>
    <name evidence="1" type="ORF">ACFQ5G_43265</name>
</gene>
<dbReference type="EMBL" id="JBHTMK010000055">
    <property type="protein sequence ID" value="MFD1372184.1"/>
    <property type="molecule type" value="Genomic_DNA"/>
</dbReference>
<proteinExistence type="predicted"/>
<comment type="caution">
    <text evidence="1">The sequence shown here is derived from an EMBL/GenBank/DDBJ whole genome shotgun (WGS) entry which is preliminary data.</text>
</comment>
<evidence type="ECO:0000313" key="2">
    <source>
        <dbReference type="Proteomes" id="UP001597183"/>
    </source>
</evidence>
<name>A0ABW4AN20_9ACTN</name>
<accession>A0ABW4AN20</accession>
<reference evidence="2" key="1">
    <citation type="journal article" date="2019" name="Int. J. Syst. Evol. Microbiol.">
        <title>The Global Catalogue of Microorganisms (GCM) 10K type strain sequencing project: providing services to taxonomists for standard genome sequencing and annotation.</title>
        <authorList>
            <consortium name="The Broad Institute Genomics Platform"/>
            <consortium name="The Broad Institute Genome Sequencing Center for Infectious Disease"/>
            <person name="Wu L."/>
            <person name="Ma J."/>
        </authorList>
    </citation>
    <scope>NUCLEOTIDE SEQUENCE [LARGE SCALE GENOMIC DNA]</scope>
    <source>
        <strain evidence="2">CCM 7526</strain>
    </source>
</reference>
<evidence type="ECO:0000313" key="1">
    <source>
        <dbReference type="EMBL" id="MFD1372184.1"/>
    </source>
</evidence>
<keyword evidence="2" id="KW-1185">Reference proteome</keyword>
<dbReference type="Proteomes" id="UP001597183">
    <property type="component" value="Unassembled WGS sequence"/>
</dbReference>
<dbReference type="RefSeq" id="WP_317796377.1">
    <property type="nucleotide sequence ID" value="NZ_AP028461.1"/>
</dbReference>
<protein>
    <submittedName>
        <fullName evidence="1">Uncharacterized protein</fullName>
    </submittedName>
</protein>
<organism evidence="1 2">
    <name type="scientific">Actinoplanes sichuanensis</name>
    <dbReference type="NCBI Taxonomy" id="512349"/>
    <lineage>
        <taxon>Bacteria</taxon>
        <taxon>Bacillati</taxon>
        <taxon>Actinomycetota</taxon>
        <taxon>Actinomycetes</taxon>
        <taxon>Micromonosporales</taxon>
        <taxon>Micromonosporaceae</taxon>
        <taxon>Actinoplanes</taxon>
    </lineage>
</organism>
<sequence>MSDEERRARAVELLSAAAAKAKRAGNVPFAPAFVISAEDGEETPLARLIKGGRGGQVRLKLYLCITMMATSPPYDLRNAPTPASWARLLGLDPDTGPRRVSSNLRWLADNGFISLRPRPGSTAVITLLNPTVSRAQREFTAQTGIAPRRKYERPSGKGRYIGVPVELWTKGWILDLSTTGLAILMVLMELQGGHAGPRYVTRQRHERYGLSTDTWTRARKELERHQLLTVTRTPQGSDFDYQRMRNLYRVHVERMKTSPEASARHSV</sequence>